<organism evidence="1">
    <name type="scientific">Ixodes ricinus</name>
    <name type="common">Common tick</name>
    <name type="synonym">Acarus ricinus</name>
    <dbReference type="NCBI Taxonomy" id="34613"/>
    <lineage>
        <taxon>Eukaryota</taxon>
        <taxon>Metazoa</taxon>
        <taxon>Ecdysozoa</taxon>
        <taxon>Arthropoda</taxon>
        <taxon>Chelicerata</taxon>
        <taxon>Arachnida</taxon>
        <taxon>Acari</taxon>
        <taxon>Parasitiformes</taxon>
        <taxon>Ixodida</taxon>
        <taxon>Ixodoidea</taxon>
        <taxon>Ixodidae</taxon>
        <taxon>Ixodinae</taxon>
        <taxon>Ixodes</taxon>
    </lineage>
</organism>
<dbReference type="EMBL" id="GIFC01006021">
    <property type="protein sequence ID" value="MXU88104.1"/>
    <property type="molecule type" value="Transcribed_RNA"/>
</dbReference>
<dbReference type="AlphaFoldDB" id="A0A6B0UEY7"/>
<evidence type="ECO:0000313" key="1">
    <source>
        <dbReference type="EMBL" id="MXU88104.1"/>
    </source>
</evidence>
<accession>A0A6B0UEY7</accession>
<proteinExistence type="predicted"/>
<name>A0A6B0UEY7_IXORI</name>
<protein>
    <submittedName>
        <fullName evidence="1">Putative secreted protein</fullName>
    </submittedName>
</protein>
<reference evidence="1" key="1">
    <citation type="submission" date="2019-12" db="EMBL/GenBank/DDBJ databases">
        <title>An insight into the sialome of adult female Ixodes ricinus ticks feeding for 6 days.</title>
        <authorList>
            <person name="Perner J."/>
            <person name="Ribeiro J.M.C."/>
        </authorList>
    </citation>
    <scope>NUCLEOTIDE SEQUENCE</scope>
    <source>
        <strain evidence="1">Semi-engorged</strain>
        <tissue evidence="1">Salivary glands</tissue>
    </source>
</reference>
<sequence length="100" mass="10788">MCSAVAMLRRRVSWLTSGPTPLMLLGSSKLCSASSSRSQACSPCSLFSQNSCLGLSGGPCLKSERTLPSWERTTVTGCLKMEAVWRMGGTREASLRMPRL</sequence>